<keyword evidence="2" id="KW-1185">Reference proteome</keyword>
<gene>
    <name evidence="1" type="ORF">O0535_13985</name>
</gene>
<protein>
    <submittedName>
        <fullName evidence="1">Uncharacterized protein</fullName>
    </submittedName>
</protein>
<evidence type="ECO:0000313" key="2">
    <source>
        <dbReference type="Proteomes" id="UP001067708"/>
    </source>
</evidence>
<organism evidence="1 2">
    <name type="scientific">Brevibacillus halotolerans</name>
    <dbReference type="NCBI Taxonomy" id="1507437"/>
    <lineage>
        <taxon>Bacteria</taxon>
        <taxon>Bacillati</taxon>
        <taxon>Bacillota</taxon>
        <taxon>Bacilli</taxon>
        <taxon>Bacillales</taxon>
        <taxon>Paenibacillaceae</taxon>
        <taxon>Brevibacillus</taxon>
    </lineage>
</organism>
<dbReference type="Proteomes" id="UP001067708">
    <property type="component" value="Unassembled WGS sequence"/>
</dbReference>
<sequence length="328" mass="37961">MFHASIVKLNDVCNLETALEKLEESRILDDPVDDEEWPDHEVLTKRWNPIGHPFEAGINELQTGTRESVRFLIAEGYNERTRRKDKWFEDNELRDEIVDFEDRINKTKITTIFFEYDSSVYASPWTPPNNNMNTFCNDLLPEGIWGNVEKNPTSMKIGHDFYYWMLNAFTRESKRVSFTPEIFIRAWTGFSGTSQDSTHRLSGDGDRISAILSSLAFIFMDDPFKALNLVIQYEHERIPVLLGALGNLEILENEYEGQYANRYGGPQRKVLLTILMYTKVLPALFNAYNEARNEGKWNASIKEEFTNYIGDTIIKRVTDAIESIKVAN</sequence>
<reference evidence="1" key="1">
    <citation type="submission" date="2022-09" db="EMBL/GenBank/DDBJ databases">
        <title>Genome analysis and characterization of larvicidal activity of Brevibacillus strains.</title>
        <authorList>
            <person name="Patrusheva E.V."/>
            <person name="Izotova A.O."/>
            <person name="Toshchakov S.V."/>
            <person name="Sineoky S.P."/>
        </authorList>
    </citation>
    <scope>NUCLEOTIDE SEQUENCE</scope>
    <source>
        <strain evidence="1">VKPM_B-13244</strain>
    </source>
</reference>
<dbReference type="RefSeq" id="WP_258417684.1">
    <property type="nucleotide sequence ID" value="NZ_JAPTNG010000009.1"/>
</dbReference>
<dbReference type="EMBL" id="JAPTNG010000009">
    <property type="protein sequence ID" value="MCZ0831851.1"/>
    <property type="molecule type" value="Genomic_DNA"/>
</dbReference>
<proteinExistence type="predicted"/>
<evidence type="ECO:0000313" key="1">
    <source>
        <dbReference type="EMBL" id="MCZ0831851.1"/>
    </source>
</evidence>
<comment type="caution">
    <text evidence="1">The sequence shown here is derived from an EMBL/GenBank/DDBJ whole genome shotgun (WGS) entry which is preliminary data.</text>
</comment>
<accession>A0ABT4HYH1</accession>
<name>A0ABT4HYH1_9BACL</name>